<dbReference type="Proteomes" id="UP001497623">
    <property type="component" value="Unassembled WGS sequence"/>
</dbReference>
<evidence type="ECO:0000313" key="2">
    <source>
        <dbReference type="Proteomes" id="UP001497623"/>
    </source>
</evidence>
<sequence length="122" mass="13641">MLDVLLYMHPTSNFVSSVGLTQHHIASFPGVFSSCLHACDFSFLLMYIAHPPPFLPSTLSCLYTVKSSISNTASFHSCPHVSVTLITCILLSSTTFFSSSILNCRLWAFVFRHFNLVFMLEL</sequence>
<protein>
    <submittedName>
        <fullName evidence="1">Uncharacterized protein</fullName>
    </submittedName>
</protein>
<name>A0AAV2SQY3_MEGNR</name>
<comment type="caution">
    <text evidence="1">The sequence shown here is derived from an EMBL/GenBank/DDBJ whole genome shotgun (WGS) entry which is preliminary data.</text>
</comment>
<evidence type="ECO:0000313" key="1">
    <source>
        <dbReference type="EMBL" id="CAL4238339.1"/>
    </source>
</evidence>
<proteinExistence type="predicted"/>
<dbReference type="AlphaFoldDB" id="A0AAV2SQY3"/>
<accession>A0AAV2SQY3</accession>
<dbReference type="EMBL" id="CAXKWB010123801">
    <property type="protein sequence ID" value="CAL4238339.1"/>
    <property type="molecule type" value="Genomic_DNA"/>
</dbReference>
<organism evidence="1 2">
    <name type="scientific">Meganyctiphanes norvegica</name>
    <name type="common">Northern krill</name>
    <name type="synonym">Thysanopoda norvegica</name>
    <dbReference type="NCBI Taxonomy" id="48144"/>
    <lineage>
        <taxon>Eukaryota</taxon>
        <taxon>Metazoa</taxon>
        <taxon>Ecdysozoa</taxon>
        <taxon>Arthropoda</taxon>
        <taxon>Crustacea</taxon>
        <taxon>Multicrustacea</taxon>
        <taxon>Malacostraca</taxon>
        <taxon>Eumalacostraca</taxon>
        <taxon>Eucarida</taxon>
        <taxon>Euphausiacea</taxon>
        <taxon>Euphausiidae</taxon>
        <taxon>Meganyctiphanes</taxon>
    </lineage>
</organism>
<keyword evidence="2" id="KW-1185">Reference proteome</keyword>
<gene>
    <name evidence="1" type="ORF">MNOR_LOCUS40461</name>
</gene>
<reference evidence="1 2" key="1">
    <citation type="submission" date="2024-05" db="EMBL/GenBank/DDBJ databases">
        <authorList>
            <person name="Wallberg A."/>
        </authorList>
    </citation>
    <scope>NUCLEOTIDE SEQUENCE [LARGE SCALE GENOMIC DNA]</scope>
</reference>